<evidence type="ECO:0000313" key="2">
    <source>
        <dbReference type="EMBL" id="MDF3839663.1"/>
    </source>
</evidence>
<reference evidence="2 3" key="1">
    <citation type="submission" date="2023-03" db="EMBL/GenBank/DDBJ databases">
        <title>Draft assemblies of triclosan tolerant bacteria isolated from returned activated sludge.</title>
        <authorList>
            <person name="Van Hamelsveld S."/>
        </authorList>
    </citation>
    <scope>NUCLEOTIDE SEQUENCE [LARGE SCALE GENOMIC DNA]</scope>
    <source>
        <strain evidence="2 3">GW210010_S58</strain>
    </source>
</reference>
<accession>A0ABT6B457</accession>
<protein>
    <submittedName>
        <fullName evidence="2">Uncharacterized protein</fullName>
    </submittedName>
</protein>
<feature type="compositionally biased region" description="Low complexity" evidence="1">
    <location>
        <begin position="86"/>
        <end position="99"/>
    </location>
</feature>
<feature type="region of interest" description="Disordered" evidence="1">
    <location>
        <begin position="68"/>
        <end position="99"/>
    </location>
</feature>
<evidence type="ECO:0000256" key="1">
    <source>
        <dbReference type="SAM" id="MobiDB-lite"/>
    </source>
</evidence>
<dbReference type="Proteomes" id="UP001216674">
    <property type="component" value="Unassembled WGS sequence"/>
</dbReference>
<feature type="compositionally biased region" description="Basic and acidic residues" evidence="1">
    <location>
        <begin position="70"/>
        <end position="82"/>
    </location>
</feature>
<dbReference type="RefSeq" id="WP_276269306.1">
    <property type="nucleotide sequence ID" value="NZ_JARJLM010000695.1"/>
</dbReference>
<evidence type="ECO:0000313" key="3">
    <source>
        <dbReference type="Proteomes" id="UP001216674"/>
    </source>
</evidence>
<keyword evidence="3" id="KW-1185">Reference proteome</keyword>
<organism evidence="2 3">
    <name type="scientific">Cupriavidus basilensis</name>
    <dbReference type="NCBI Taxonomy" id="68895"/>
    <lineage>
        <taxon>Bacteria</taxon>
        <taxon>Pseudomonadati</taxon>
        <taxon>Pseudomonadota</taxon>
        <taxon>Betaproteobacteria</taxon>
        <taxon>Burkholderiales</taxon>
        <taxon>Burkholderiaceae</taxon>
        <taxon>Cupriavidus</taxon>
    </lineage>
</organism>
<name>A0ABT6B457_9BURK</name>
<gene>
    <name evidence="2" type="ORF">P3W85_43020</name>
</gene>
<comment type="caution">
    <text evidence="2">The sequence shown here is derived from an EMBL/GenBank/DDBJ whole genome shotgun (WGS) entry which is preliminary data.</text>
</comment>
<feature type="region of interest" description="Disordered" evidence="1">
    <location>
        <begin position="1"/>
        <end position="25"/>
    </location>
</feature>
<proteinExistence type="predicted"/>
<dbReference type="EMBL" id="JARJLM010000695">
    <property type="protein sequence ID" value="MDF3839663.1"/>
    <property type="molecule type" value="Genomic_DNA"/>
</dbReference>
<feature type="region of interest" description="Disordered" evidence="1">
    <location>
        <begin position="115"/>
        <end position="171"/>
    </location>
</feature>
<sequence>MHTRFSTDQERTREQVAVAQERVSDTERRALREIDQERTLRQKAELALADLRTELAAVQARVPDAAVASAEERARQLAERDTLSLQQAQAQQAQTEGQAVQGRLRAELEMAARRAERADAEATATRRLVSPRRRAPEAACRKSSGTRMRPVDGSRGSAPVAMPSRQQRRWA</sequence>
<feature type="compositionally biased region" description="Basic and acidic residues" evidence="1">
    <location>
        <begin position="1"/>
        <end position="14"/>
    </location>
</feature>